<dbReference type="InterPro" id="IPR031667">
    <property type="entry name" value="RDD1"/>
</dbReference>
<evidence type="ECO:0000256" key="1">
    <source>
        <dbReference type="SAM" id="MobiDB-lite"/>
    </source>
</evidence>
<dbReference type="Pfam" id="PF15828">
    <property type="entry name" value="RDD1"/>
    <property type="match status" value="1"/>
</dbReference>
<dbReference type="EMBL" id="JW876738">
    <property type="protein sequence ID" value="AFP09255.1"/>
    <property type="molecule type" value="mRNA"/>
</dbReference>
<sequence length="140" mass="15897">ALPISAAPPAPAQPRTEPEPEPARARGVLAPVLEANEPAEGSPLPDRRGQVRGNPEPKRVRLAFLPERYRPLVEGSGETRDGESREDRRYRRKQQLKQCRKNVCKALRAGWKYFMIGLQEFSKNYTSPYTTSFTTFAEMR</sequence>
<feature type="non-terminal residue" evidence="2">
    <location>
        <position position="1"/>
    </location>
</feature>
<feature type="region of interest" description="Disordered" evidence="1">
    <location>
        <begin position="71"/>
        <end position="95"/>
    </location>
</feature>
<feature type="compositionally biased region" description="Pro residues" evidence="1">
    <location>
        <begin position="1"/>
        <end position="12"/>
    </location>
</feature>
<dbReference type="AlphaFoldDB" id="V9LBS6"/>
<dbReference type="PANTHER" id="PTHR14680:SF1">
    <property type="entry name" value="REQUIRED FOR DRUG-INDUCED DEATH PROTEIN 1"/>
    <property type="match status" value="1"/>
</dbReference>
<dbReference type="PANTHER" id="PTHR14680">
    <property type="entry name" value="SI:DKEY-126G1.9-RELATED"/>
    <property type="match status" value="1"/>
</dbReference>
<organism evidence="2">
    <name type="scientific">Callorhinchus milii</name>
    <name type="common">Ghost shark</name>
    <dbReference type="NCBI Taxonomy" id="7868"/>
    <lineage>
        <taxon>Eukaryota</taxon>
        <taxon>Metazoa</taxon>
        <taxon>Chordata</taxon>
        <taxon>Craniata</taxon>
        <taxon>Vertebrata</taxon>
        <taxon>Chondrichthyes</taxon>
        <taxon>Holocephali</taxon>
        <taxon>Chimaeriformes</taxon>
        <taxon>Callorhinchidae</taxon>
        <taxon>Callorhinchus</taxon>
    </lineage>
</organism>
<protein>
    <submittedName>
        <fullName evidence="2">Uncharacterized protein</fullName>
    </submittedName>
</protein>
<accession>V9LBS6</accession>
<name>V9LBS6_CALMI</name>
<feature type="compositionally biased region" description="Basic and acidic residues" evidence="1">
    <location>
        <begin position="45"/>
        <end position="59"/>
    </location>
</feature>
<feature type="compositionally biased region" description="Basic and acidic residues" evidence="1">
    <location>
        <begin position="71"/>
        <end position="89"/>
    </location>
</feature>
<reference evidence="2" key="1">
    <citation type="journal article" date="2014" name="Nature">
        <title>Elephant shark genome provides unique insights into gnathostome evolution.</title>
        <authorList>
            <consortium name="International Elephant Shark Genome Sequencing Consortium"/>
            <person name="Venkatesh B."/>
            <person name="Lee A.P."/>
            <person name="Ravi V."/>
            <person name="Maurya A.K."/>
            <person name="Lian M.M."/>
            <person name="Swann J.B."/>
            <person name="Ohta Y."/>
            <person name="Flajnik M.F."/>
            <person name="Sutoh Y."/>
            <person name="Kasahara M."/>
            <person name="Hoon S."/>
            <person name="Gangu V."/>
            <person name="Roy S.W."/>
            <person name="Irimia M."/>
            <person name="Korzh V."/>
            <person name="Kondrychyn I."/>
            <person name="Lim Z.W."/>
            <person name="Tay B.H."/>
            <person name="Tohari S."/>
            <person name="Kong K.W."/>
            <person name="Ho S."/>
            <person name="Lorente-Galdos B."/>
            <person name="Quilez J."/>
            <person name="Marques-Bonet T."/>
            <person name="Raney B.J."/>
            <person name="Ingham P.W."/>
            <person name="Tay A."/>
            <person name="Hillier L.W."/>
            <person name="Minx P."/>
            <person name="Boehm T."/>
            <person name="Wilson R.K."/>
            <person name="Brenner S."/>
            <person name="Warren W.C."/>
        </authorList>
    </citation>
    <scope>NUCLEOTIDE SEQUENCE</scope>
    <source>
        <tissue evidence="2">Liver</tissue>
    </source>
</reference>
<proteinExistence type="evidence at transcript level"/>
<feature type="region of interest" description="Disordered" evidence="1">
    <location>
        <begin position="1"/>
        <end position="59"/>
    </location>
</feature>
<evidence type="ECO:0000313" key="2">
    <source>
        <dbReference type="EMBL" id="AFP09255.1"/>
    </source>
</evidence>